<evidence type="ECO:0000256" key="1">
    <source>
        <dbReference type="SAM" id="MobiDB-lite"/>
    </source>
</evidence>
<dbReference type="Proteomes" id="UP000244005">
    <property type="component" value="Unassembled WGS sequence"/>
</dbReference>
<keyword evidence="3" id="KW-1185">Reference proteome</keyword>
<organism evidence="2 3">
    <name type="scientific">Marchantia polymorpha</name>
    <name type="common">Common liverwort</name>
    <name type="synonym">Marchantia aquatica</name>
    <dbReference type="NCBI Taxonomy" id="3197"/>
    <lineage>
        <taxon>Eukaryota</taxon>
        <taxon>Viridiplantae</taxon>
        <taxon>Streptophyta</taxon>
        <taxon>Embryophyta</taxon>
        <taxon>Marchantiophyta</taxon>
        <taxon>Marchantiopsida</taxon>
        <taxon>Marchantiidae</taxon>
        <taxon>Marchantiales</taxon>
        <taxon>Marchantiaceae</taxon>
        <taxon>Marchantia</taxon>
    </lineage>
</organism>
<dbReference type="AlphaFoldDB" id="A0A2R6XQG1"/>
<proteinExistence type="predicted"/>
<sequence>MIDGWSLMSGSVQRWRTSKLETSRPSSSHFPAAGSLSLGPDHEHRSSTSSSYRNYGAGPFRPRSIHPSMPVQTPHSTVPAFPSVFPSYPI</sequence>
<dbReference type="EMBL" id="KZ772677">
    <property type="protein sequence ID" value="PTQ48351.1"/>
    <property type="molecule type" value="Genomic_DNA"/>
</dbReference>
<feature type="region of interest" description="Disordered" evidence="1">
    <location>
        <begin position="16"/>
        <end position="90"/>
    </location>
</feature>
<name>A0A2R6XQG1_MARPO</name>
<protein>
    <submittedName>
        <fullName evidence="2">Uncharacterized protein</fullName>
    </submittedName>
</protein>
<gene>
    <name evidence="2" type="ORF">MARPO_0005s0023</name>
</gene>
<evidence type="ECO:0000313" key="3">
    <source>
        <dbReference type="Proteomes" id="UP000244005"/>
    </source>
</evidence>
<accession>A0A2R6XQG1</accession>
<evidence type="ECO:0000313" key="2">
    <source>
        <dbReference type="EMBL" id="PTQ48351.1"/>
    </source>
</evidence>
<reference evidence="3" key="1">
    <citation type="journal article" date="2017" name="Cell">
        <title>Insights into land plant evolution garnered from the Marchantia polymorpha genome.</title>
        <authorList>
            <person name="Bowman J.L."/>
            <person name="Kohchi T."/>
            <person name="Yamato K.T."/>
            <person name="Jenkins J."/>
            <person name="Shu S."/>
            <person name="Ishizaki K."/>
            <person name="Yamaoka S."/>
            <person name="Nishihama R."/>
            <person name="Nakamura Y."/>
            <person name="Berger F."/>
            <person name="Adam C."/>
            <person name="Aki S.S."/>
            <person name="Althoff F."/>
            <person name="Araki T."/>
            <person name="Arteaga-Vazquez M.A."/>
            <person name="Balasubrmanian S."/>
            <person name="Barry K."/>
            <person name="Bauer D."/>
            <person name="Boehm C.R."/>
            <person name="Briginshaw L."/>
            <person name="Caballero-Perez J."/>
            <person name="Catarino B."/>
            <person name="Chen F."/>
            <person name="Chiyoda S."/>
            <person name="Chovatia M."/>
            <person name="Davies K.M."/>
            <person name="Delmans M."/>
            <person name="Demura T."/>
            <person name="Dierschke T."/>
            <person name="Dolan L."/>
            <person name="Dorantes-Acosta A.E."/>
            <person name="Eklund D.M."/>
            <person name="Florent S.N."/>
            <person name="Flores-Sandoval E."/>
            <person name="Fujiyama A."/>
            <person name="Fukuzawa H."/>
            <person name="Galik B."/>
            <person name="Grimanelli D."/>
            <person name="Grimwood J."/>
            <person name="Grossniklaus U."/>
            <person name="Hamada T."/>
            <person name="Haseloff J."/>
            <person name="Hetherington A.J."/>
            <person name="Higo A."/>
            <person name="Hirakawa Y."/>
            <person name="Hundley H.N."/>
            <person name="Ikeda Y."/>
            <person name="Inoue K."/>
            <person name="Inoue S.I."/>
            <person name="Ishida S."/>
            <person name="Jia Q."/>
            <person name="Kakita M."/>
            <person name="Kanazawa T."/>
            <person name="Kawai Y."/>
            <person name="Kawashima T."/>
            <person name="Kennedy M."/>
            <person name="Kinose K."/>
            <person name="Kinoshita T."/>
            <person name="Kohara Y."/>
            <person name="Koide E."/>
            <person name="Komatsu K."/>
            <person name="Kopischke S."/>
            <person name="Kubo M."/>
            <person name="Kyozuka J."/>
            <person name="Lagercrantz U."/>
            <person name="Lin S.S."/>
            <person name="Lindquist E."/>
            <person name="Lipzen A.M."/>
            <person name="Lu C.W."/>
            <person name="De Luna E."/>
            <person name="Martienssen R.A."/>
            <person name="Minamino N."/>
            <person name="Mizutani M."/>
            <person name="Mizutani M."/>
            <person name="Mochizuki N."/>
            <person name="Monte I."/>
            <person name="Mosher R."/>
            <person name="Nagasaki H."/>
            <person name="Nakagami H."/>
            <person name="Naramoto S."/>
            <person name="Nishitani K."/>
            <person name="Ohtani M."/>
            <person name="Okamoto T."/>
            <person name="Okumura M."/>
            <person name="Phillips J."/>
            <person name="Pollak B."/>
            <person name="Reinders A."/>
            <person name="Rovekamp M."/>
            <person name="Sano R."/>
            <person name="Sawa S."/>
            <person name="Schmid M.W."/>
            <person name="Shirakawa M."/>
            <person name="Solano R."/>
            <person name="Spunde A."/>
            <person name="Suetsugu N."/>
            <person name="Sugano S."/>
            <person name="Sugiyama A."/>
            <person name="Sun R."/>
            <person name="Suzuki Y."/>
            <person name="Takenaka M."/>
            <person name="Takezawa D."/>
            <person name="Tomogane H."/>
            <person name="Tsuzuki M."/>
            <person name="Ueda T."/>
            <person name="Umeda M."/>
            <person name="Ward J.M."/>
            <person name="Watanabe Y."/>
            <person name="Yazaki K."/>
            <person name="Yokoyama R."/>
            <person name="Yoshitake Y."/>
            <person name="Yotsui I."/>
            <person name="Zachgo S."/>
            <person name="Schmutz J."/>
        </authorList>
    </citation>
    <scope>NUCLEOTIDE SEQUENCE [LARGE SCALE GENOMIC DNA]</scope>
    <source>
        <strain evidence="3">Tak-1</strain>
    </source>
</reference>
<dbReference type="Gramene" id="Mp1g05850.1">
    <property type="protein sequence ID" value="Mp1g05850.1.cds1"/>
    <property type="gene ID" value="Mp1g05850"/>
</dbReference>